<feature type="transmembrane region" description="Helical" evidence="1">
    <location>
        <begin position="140"/>
        <end position="162"/>
    </location>
</feature>
<dbReference type="RefSeq" id="XP_041154428.1">
    <property type="nucleotide sequence ID" value="XM_041309466.1"/>
</dbReference>
<dbReference type="AlphaFoldDB" id="A0A9P7DBB0"/>
<evidence type="ECO:0000259" key="2">
    <source>
        <dbReference type="Pfam" id="PF20151"/>
    </source>
</evidence>
<gene>
    <name evidence="3" type="ORF">HD556DRAFT_1530658</name>
</gene>
<dbReference type="OrthoDB" id="2661205at2759"/>
<dbReference type="Pfam" id="PF20151">
    <property type="entry name" value="DUF6533"/>
    <property type="match status" value="1"/>
</dbReference>
<evidence type="ECO:0000256" key="1">
    <source>
        <dbReference type="SAM" id="Phobius"/>
    </source>
</evidence>
<organism evidence="3 4">
    <name type="scientific">Suillus plorans</name>
    <dbReference type="NCBI Taxonomy" id="116603"/>
    <lineage>
        <taxon>Eukaryota</taxon>
        <taxon>Fungi</taxon>
        <taxon>Dikarya</taxon>
        <taxon>Basidiomycota</taxon>
        <taxon>Agaricomycotina</taxon>
        <taxon>Agaricomycetes</taxon>
        <taxon>Agaricomycetidae</taxon>
        <taxon>Boletales</taxon>
        <taxon>Suillineae</taxon>
        <taxon>Suillaceae</taxon>
        <taxon>Suillus</taxon>
    </lineage>
</organism>
<feature type="transmembrane region" description="Helical" evidence="1">
    <location>
        <begin position="313"/>
        <end position="332"/>
    </location>
</feature>
<dbReference type="Proteomes" id="UP000719766">
    <property type="component" value="Unassembled WGS sequence"/>
</dbReference>
<accession>A0A9P7DBB0</accession>
<comment type="caution">
    <text evidence="3">The sequence shown here is derived from an EMBL/GenBank/DDBJ whole genome shotgun (WGS) entry which is preliminary data.</text>
</comment>
<dbReference type="InterPro" id="IPR045340">
    <property type="entry name" value="DUF6533"/>
</dbReference>
<keyword evidence="4" id="KW-1185">Reference proteome</keyword>
<name>A0A9P7DBB0_9AGAM</name>
<feature type="transmembrane region" description="Helical" evidence="1">
    <location>
        <begin position="228"/>
        <end position="250"/>
    </location>
</feature>
<evidence type="ECO:0000313" key="4">
    <source>
        <dbReference type="Proteomes" id="UP000719766"/>
    </source>
</evidence>
<feature type="transmembrane region" description="Helical" evidence="1">
    <location>
        <begin position="174"/>
        <end position="195"/>
    </location>
</feature>
<keyword evidence="1" id="KW-0472">Membrane</keyword>
<keyword evidence="1" id="KW-0812">Transmembrane</keyword>
<proteinExistence type="predicted"/>
<feature type="transmembrane region" description="Helical" evidence="1">
    <location>
        <begin position="102"/>
        <end position="128"/>
    </location>
</feature>
<protein>
    <recommendedName>
        <fullName evidence="2">DUF6533 domain-containing protein</fullName>
    </recommendedName>
</protein>
<feature type="transmembrane region" description="Helical" evidence="1">
    <location>
        <begin position="271"/>
        <end position="293"/>
    </location>
</feature>
<dbReference type="GeneID" id="64603230"/>
<reference evidence="3" key="1">
    <citation type="journal article" date="2020" name="New Phytol.">
        <title>Comparative genomics reveals dynamic genome evolution in host specialist ectomycorrhizal fungi.</title>
        <authorList>
            <person name="Lofgren L.A."/>
            <person name="Nguyen N.H."/>
            <person name="Vilgalys R."/>
            <person name="Ruytinx J."/>
            <person name="Liao H.L."/>
            <person name="Branco S."/>
            <person name="Kuo A."/>
            <person name="LaButti K."/>
            <person name="Lipzen A."/>
            <person name="Andreopoulos W."/>
            <person name="Pangilinan J."/>
            <person name="Riley R."/>
            <person name="Hundley H."/>
            <person name="Na H."/>
            <person name="Barry K."/>
            <person name="Grigoriev I.V."/>
            <person name="Stajich J.E."/>
            <person name="Kennedy P.G."/>
        </authorList>
    </citation>
    <scope>NUCLEOTIDE SEQUENCE</scope>
    <source>
        <strain evidence="3">S12</strain>
    </source>
</reference>
<keyword evidence="1" id="KW-1133">Transmembrane helix</keyword>
<sequence length="368" mass="40973">MTEEEDANCLEAEPTQLQHLCGVHNYLDPISVLEKALDSGSASHPHPFSPNMTIVLNDPTWWPIINAYRFSSYFSVAAFVGLTYDWALTFGQEVELVWKQRWSLMTVLYLSVRYLGILYAVLGILIHVPTISLTGTVSLIVYNLWNCTSVLVFTMLWVISVTRLYAMHQGSRKILILLIATLLLVDIFDVVAAVLENLHVSGEELILSGTHQCLIGSYYEEDIPLLNYISWMVSIAWEVLALSLAVWIAVKHFRELRRHSAGGIIGDCFTVLMKTHVVYFASFVAVSCINLILDFAPISSADQVSLGNETFGGLLQILEVVQMFVLGPRLILGVREFNAKLVADSDAATGMISIVFQERVHISTSSSV</sequence>
<dbReference type="EMBL" id="JABBWE010000084">
    <property type="protein sequence ID" value="KAG1787054.1"/>
    <property type="molecule type" value="Genomic_DNA"/>
</dbReference>
<evidence type="ECO:0000313" key="3">
    <source>
        <dbReference type="EMBL" id="KAG1787054.1"/>
    </source>
</evidence>
<feature type="domain" description="DUF6533" evidence="2">
    <location>
        <begin position="73"/>
        <end position="118"/>
    </location>
</feature>